<dbReference type="RefSeq" id="WP_151666004.1">
    <property type="nucleotide sequence ID" value="NZ_WBVO01000001.1"/>
</dbReference>
<proteinExistence type="predicted"/>
<feature type="domain" description="HTH cro/C1-type" evidence="1">
    <location>
        <begin position="8"/>
        <end position="63"/>
    </location>
</feature>
<gene>
    <name evidence="2" type="ORF">F8C67_01435</name>
</gene>
<dbReference type="Proteomes" id="UP000468650">
    <property type="component" value="Unassembled WGS sequence"/>
</dbReference>
<evidence type="ECO:0000313" key="3">
    <source>
        <dbReference type="Proteomes" id="UP000468650"/>
    </source>
</evidence>
<name>A0A6N6RLH2_9FLAO</name>
<dbReference type="OrthoDB" id="1034290at2"/>
<evidence type="ECO:0000313" key="2">
    <source>
        <dbReference type="EMBL" id="KAB2814424.1"/>
    </source>
</evidence>
<dbReference type="SUPFAM" id="SSF47413">
    <property type="entry name" value="lambda repressor-like DNA-binding domains"/>
    <property type="match status" value="1"/>
</dbReference>
<dbReference type="PROSITE" id="PS50943">
    <property type="entry name" value="HTH_CROC1"/>
    <property type="match status" value="1"/>
</dbReference>
<dbReference type="EMBL" id="WBVO01000001">
    <property type="protein sequence ID" value="KAB2814424.1"/>
    <property type="molecule type" value="Genomic_DNA"/>
</dbReference>
<organism evidence="2 3">
    <name type="scientific">Phaeocystidibacter luteus</name>
    <dbReference type="NCBI Taxonomy" id="911197"/>
    <lineage>
        <taxon>Bacteria</taxon>
        <taxon>Pseudomonadati</taxon>
        <taxon>Bacteroidota</taxon>
        <taxon>Flavobacteriia</taxon>
        <taxon>Flavobacteriales</taxon>
        <taxon>Phaeocystidibacteraceae</taxon>
        <taxon>Phaeocystidibacter</taxon>
    </lineage>
</organism>
<keyword evidence="3" id="KW-1185">Reference proteome</keyword>
<dbReference type="CDD" id="cd00093">
    <property type="entry name" value="HTH_XRE"/>
    <property type="match status" value="1"/>
</dbReference>
<dbReference type="InterPro" id="IPR001387">
    <property type="entry name" value="Cro/C1-type_HTH"/>
</dbReference>
<dbReference type="Gene3D" id="1.10.260.40">
    <property type="entry name" value="lambda repressor-like DNA-binding domains"/>
    <property type="match status" value="1"/>
</dbReference>
<reference evidence="2 3" key="1">
    <citation type="submission" date="2019-09" db="EMBL/GenBank/DDBJ databases">
        <title>Genomes of family Cryomorphaceae.</title>
        <authorList>
            <person name="Bowman J.P."/>
        </authorList>
    </citation>
    <scope>NUCLEOTIDE SEQUENCE [LARGE SCALE GENOMIC DNA]</scope>
    <source>
        <strain evidence="2 3">LMG 25704</strain>
    </source>
</reference>
<dbReference type="InterPro" id="IPR010982">
    <property type="entry name" value="Lambda_DNA-bd_dom_sf"/>
</dbReference>
<accession>A0A6N6RLH2</accession>
<dbReference type="Pfam" id="PF01381">
    <property type="entry name" value="HTH_3"/>
    <property type="match status" value="1"/>
</dbReference>
<dbReference type="SMART" id="SM00530">
    <property type="entry name" value="HTH_XRE"/>
    <property type="match status" value="1"/>
</dbReference>
<evidence type="ECO:0000259" key="1">
    <source>
        <dbReference type="PROSITE" id="PS50943"/>
    </source>
</evidence>
<protein>
    <submittedName>
        <fullName evidence="2">Helix-turn-helix transcriptional regulator</fullName>
    </submittedName>
</protein>
<comment type="caution">
    <text evidence="2">The sequence shown here is derived from an EMBL/GenBank/DDBJ whole genome shotgun (WGS) entry which is preliminary data.</text>
</comment>
<dbReference type="AlphaFoldDB" id="A0A6N6RLH2"/>
<dbReference type="GO" id="GO:0003677">
    <property type="term" value="F:DNA binding"/>
    <property type="evidence" value="ECO:0007669"/>
    <property type="project" value="InterPro"/>
</dbReference>
<sequence length="122" mass="13835">MEEITKRISEIIEERGMTNAAFADAIDIKRPIISHILSGRNKPSLHVVLQILKSFEDIDPSWLLLGKQAQPQVVPRKEAVQPTENRVEDIISIPSLKSEKDHMPSTLLLIEGDEFRVIQKKS</sequence>